<accession>A0AAV9XB55</accession>
<evidence type="ECO:0000256" key="1">
    <source>
        <dbReference type="SAM" id="MobiDB-lite"/>
    </source>
</evidence>
<dbReference type="InterPro" id="IPR054505">
    <property type="entry name" value="Myb_DNA-bind_8"/>
</dbReference>
<reference evidence="3 4" key="1">
    <citation type="submission" date="2019-10" db="EMBL/GenBank/DDBJ databases">
        <authorList>
            <person name="Palmer J.M."/>
        </authorList>
    </citation>
    <scope>NUCLEOTIDE SEQUENCE [LARGE SCALE GENOMIC DNA]</scope>
    <source>
        <strain evidence="3 4">TWF694</strain>
    </source>
</reference>
<sequence length="104" mass="11348">MVGVSISVSDKEFLLCCIEHAKDIKIDYSAVAKDLGYSSNVAAANRMRAIKKKIEAKKSSSKPNEGAGAEEDQAADKTPEKVGKPEPKRRGRKRKSEAIAKEEE</sequence>
<organism evidence="3 4">
    <name type="scientific">Orbilia ellipsospora</name>
    <dbReference type="NCBI Taxonomy" id="2528407"/>
    <lineage>
        <taxon>Eukaryota</taxon>
        <taxon>Fungi</taxon>
        <taxon>Dikarya</taxon>
        <taxon>Ascomycota</taxon>
        <taxon>Pezizomycotina</taxon>
        <taxon>Orbiliomycetes</taxon>
        <taxon>Orbiliales</taxon>
        <taxon>Orbiliaceae</taxon>
        <taxon>Orbilia</taxon>
    </lineage>
</organism>
<evidence type="ECO:0000259" key="2">
    <source>
        <dbReference type="Pfam" id="PF22980"/>
    </source>
</evidence>
<comment type="caution">
    <text evidence="3">The sequence shown here is derived from an EMBL/GenBank/DDBJ whole genome shotgun (WGS) entry which is preliminary data.</text>
</comment>
<evidence type="ECO:0000313" key="3">
    <source>
        <dbReference type="EMBL" id="KAK6538920.1"/>
    </source>
</evidence>
<protein>
    <recommendedName>
        <fullName evidence="2">Myb-like DNA-binding domain-containing protein</fullName>
    </recommendedName>
</protein>
<keyword evidence="4" id="KW-1185">Reference proteome</keyword>
<feature type="region of interest" description="Disordered" evidence="1">
    <location>
        <begin position="54"/>
        <end position="104"/>
    </location>
</feature>
<name>A0AAV9XB55_9PEZI</name>
<gene>
    <name evidence="3" type="ORF">TWF694_010474</name>
</gene>
<dbReference type="AlphaFoldDB" id="A0AAV9XB55"/>
<feature type="compositionally biased region" description="Basic and acidic residues" evidence="1">
    <location>
        <begin position="74"/>
        <end position="88"/>
    </location>
</feature>
<feature type="domain" description="Myb-like DNA-binding" evidence="2">
    <location>
        <begin position="10"/>
        <end position="55"/>
    </location>
</feature>
<dbReference type="Pfam" id="PF22980">
    <property type="entry name" value="Myb_DNA-bind_8"/>
    <property type="match status" value="1"/>
</dbReference>
<dbReference type="Proteomes" id="UP001365542">
    <property type="component" value="Unassembled WGS sequence"/>
</dbReference>
<dbReference type="EMBL" id="JAVHJO010000007">
    <property type="protein sequence ID" value="KAK6538920.1"/>
    <property type="molecule type" value="Genomic_DNA"/>
</dbReference>
<evidence type="ECO:0000313" key="4">
    <source>
        <dbReference type="Proteomes" id="UP001365542"/>
    </source>
</evidence>
<proteinExistence type="predicted"/>